<dbReference type="EMBL" id="UFSM01000001">
    <property type="protein sequence ID" value="SUU89418.1"/>
    <property type="molecule type" value="Genomic_DNA"/>
</dbReference>
<accession>A0A380WKW9</accession>
<evidence type="ECO:0008006" key="3">
    <source>
        <dbReference type="Google" id="ProtNLM"/>
    </source>
</evidence>
<dbReference type="OrthoDB" id="7822067at2"/>
<protein>
    <recommendedName>
        <fullName evidence="3">Tip attachment protein J domain-containing protein</fullName>
    </recommendedName>
</protein>
<dbReference type="RefSeq" id="WP_115731591.1">
    <property type="nucleotide sequence ID" value="NZ_BAAAVY010000002.1"/>
</dbReference>
<name>A0A380WKW9_AMIAI</name>
<sequence length="824" mass="88426">MGFLAPIFASIGGAITGAFSWLGGSTILAGVARLGLGVALKYALGAIFQPKQQAQAVQLQTSYGEDMPRTVVLGKAGTAGHHIYRNAYGEGNRRIQDLYVLSHFRITGVSRIRVEGEWRVTGGAENPHPGFRVQGVDGEIWQKVHLGTMVQAADAGLIANANPPTRWTADHRGAGVAYAVVTQVLDREKLQQPIAAFFEVEGAPLYDWRKDTSVGGDGSHRWNDQSTWEFSENPVLMMYALERGFYNGTELMVGKGVPASRLPLGPWTVAANICDEFVGGGRRYKAGLIAAAGNGVTHDANLQPLLEACAATWVEDASGEYPLVGAEQAVVATFTDDDLMIDEPFRFSKYRTRSELVNTVAGTWRDPASFYETVPFATRIDLVALAEDRERLAASIPYGAVNDAKVADRLADIAIKASRYQANGAICLHPKFLDRMPPGRWVRWNSAKHGDRKFQIGQKRLGPLGQQGARNIYLELQEVGAGIFDPTEYTTTPTLPTAPGEGQYASVAANFIAAGVQTIVAGSPERKPGLRFTWNAFDDITVVAVEIEYRPVGAADSIIKRADVPLQVLVTGDGVLADADYEYRHRLVTAPVRTTFWTDWSVVSTPAAALPSVSVGLEQVKTDIYQLFRTLSLGLDDAYARLEQIALAASDAAGVVTEQHAVAVRFRDATAVAMSSLTASVEEVNGQLVAFAESLDAVETSVGDLSAGGLWRMTAQAGAGDVVAQIVMQVRATTGSAWVSAATIWEAGFVGGNPAMPFSRFVVKADQFVVTDGTNEGQPLVFESGELKLQVARIALAIFEELRSANGKLVLKGAGSDASIEIFA</sequence>
<dbReference type="AlphaFoldDB" id="A0A380WKW9"/>
<evidence type="ECO:0000313" key="2">
    <source>
        <dbReference type="Proteomes" id="UP000254701"/>
    </source>
</evidence>
<gene>
    <name evidence="1" type="ORF">NCTC10684_02658</name>
</gene>
<reference evidence="1 2" key="1">
    <citation type="submission" date="2018-06" db="EMBL/GenBank/DDBJ databases">
        <authorList>
            <consortium name="Pathogen Informatics"/>
            <person name="Doyle S."/>
        </authorList>
    </citation>
    <scope>NUCLEOTIDE SEQUENCE [LARGE SCALE GENOMIC DNA]</scope>
    <source>
        <strain evidence="1 2">NCTC10684</strain>
    </source>
</reference>
<evidence type="ECO:0000313" key="1">
    <source>
        <dbReference type="EMBL" id="SUU89418.1"/>
    </source>
</evidence>
<organism evidence="1 2">
    <name type="scientific">Aminobacter aminovorans</name>
    <name type="common">Chelatobacter heintzii</name>
    <dbReference type="NCBI Taxonomy" id="83263"/>
    <lineage>
        <taxon>Bacteria</taxon>
        <taxon>Pseudomonadati</taxon>
        <taxon>Pseudomonadota</taxon>
        <taxon>Alphaproteobacteria</taxon>
        <taxon>Hyphomicrobiales</taxon>
        <taxon>Phyllobacteriaceae</taxon>
        <taxon>Aminobacter</taxon>
    </lineage>
</organism>
<proteinExistence type="predicted"/>
<dbReference type="Proteomes" id="UP000254701">
    <property type="component" value="Unassembled WGS sequence"/>
</dbReference>